<dbReference type="PANTHER" id="PTHR43877:SF2">
    <property type="entry name" value="AMINOALKYLPHOSPHONATE N-ACETYLTRANSFERASE-RELATED"/>
    <property type="match status" value="1"/>
</dbReference>
<dbReference type="PROSITE" id="PS51186">
    <property type="entry name" value="GNAT"/>
    <property type="match status" value="1"/>
</dbReference>
<dbReference type="InterPro" id="IPR050832">
    <property type="entry name" value="Bact_Acetyltransf"/>
</dbReference>
<evidence type="ECO:0000313" key="4">
    <source>
        <dbReference type="EMBL" id="ARZ72225.1"/>
    </source>
</evidence>
<sequence length="164" mass="17858">MLTADDWPEWRALRLAALAEAPYAFGSTLAEWQGDGDREERWRARLGIAGSCNFLALLDGRPAGMASGVPGPRDDVAELISMWVGERARGRGVGDALIRGVERWAVRERAAVLELAVRPGNAHAIALYRRHGFEVTGRLGDVLPDGQREHVMAKPLPLAAVRGE</sequence>
<dbReference type="CDD" id="cd04301">
    <property type="entry name" value="NAT_SF"/>
    <property type="match status" value="1"/>
</dbReference>
<dbReference type="Gene3D" id="3.40.630.30">
    <property type="match status" value="1"/>
</dbReference>
<gene>
    <name evidence="4" type="ORF">SMD11_6649</name>
</gene>
<evidence type="ECO:0000256" key="1">
    <source>
        <dbReference type="ARBA" id="ARBA00022679"/>
    </source>
</evidence>
<dbReference type="GO" id="GO:0016747">
    <property type="term" value="F:acyltransferase activity, transferring groups other than amino-acyl groups"/>
    <property type="evidence" value="ECO:0007669"/>
    <property type="project" value="InterPro"/>
</dbReference>
<evidence type="ECO:0000256" key="2">
    <source>
        <dbReference type="ARBA" id="ARBA00023315"/>
    </source>
</evidence>
<dbReference type="KEGG" id="salj:SMD11_6649"/>
<dbReference type="EMBL" id="CP021744">
    <property type="protein sequence ID" value="ARZ72225.1"/>
    <property type="molecule type" value="Genomic_DNA"/>
</dbReference>
<accession>A0A1Z2LD79</accession>
<reference evidence="4 5" key="1">
    <citation type="submission" date="2017-06" db="EMBL/GenBank/DDBJ databases">
        <title>Streptomyces albireticuli Genome sequencing and assembly.</title>
        <authorList>
            <person name="Wang Y."/>
            <person name="Du B."/>
            <person name="Ding Y."/>
            <person name="Liu H."/>
            <person name="Hou Q."/>
            <person name="Liu K."/>
            <person name="Yao L."/>
            <person name="Wang C."/>
        </authorList>
    </citation>
    <scope>NUCLEOTIDE SEQUENCE [LARGE SCALE GENOMIC DNA]</scope>
    <source>
        <strain evidence="4 5">MDJK11</strain>
    </source>
</reference>
<proteinExistence type="predicted"/>
<dbReference type="InterPro" id="IPR000182">
    <property type="entry name" value="GNAT_dom"/>
</dbReference>
<dbReference type="SUPFAM" id="SSF55729">
    <property type="entry name" value="Acyl-CoA N-acyltransferases (Nat)"/>
    <property type="match status" value="1"/>
</dbReference>
<feature type="domain" description="N-acetyltransferase" evidence="3">
    <location>
        <begin position="1"/>
        <end position="157"/>
    </location>
</feature>
<dbReference type="InterPro" id="IPR016181">
    <property type="entry name" value="Acyl_CoA_acyltransferase"/>
</dbReference>
<dbReference type="AlphaFoldDB" id="A0A1Z2LD79"/>
<evidence type="ECO:0000313" key="5">
    <source>
        <dbReference type="Proteomes" id="UP000195755"/>
    </source>
</evidence>
<name>A0A1Z2LD79_9ACTN</name>
<evidence type="ECO:0000259" key="3">
    <source>
        <dbReference type="PROSITE" id="PS51186"/>
    </source>
</evidence>
<dbReference type="Pfam" id="PF00583">
    <property type="entry name" value="Acetyltransf_1"/>
    <property type="match status" value="1"/>
</dbReference>
<dbReference type="Proteomes" id="UP000195755">
    <property type="component" value="Chromosome"/>
</dbReference>
<keyword evidence="2" id="KW-0012">Acyltransferase</keyword>
<protein>
    <submittedName>
        <fullName evidence="4">Acetyltransferase</fullName>
    </submittedName>
</protein>
<dbReference type="PANTHER" id="PTHR43877">
    <property type="entry name" value="AMINOALKYLPHOSPHONATE N-ACETYLTRANSFERASE-RELATED-RELATED"/>
    <property type="match status" value="1"/>
</dbReference>
<keyword evidence="1 4" id="KW-0808">Transferase</keyword>
<organism evidence="4 5">
    <name type="scientific">Streptomyces albireticuli</name>
    <dbReference type="NCBI Taxonomy" id="1940"/>
    <lineage>
        <taxon>Bacteria</taxon>
        <taxon>Bacillati</taxon>
        <taxon>Actinomycetota</taxon>
        <taxon>Actinomycetes</taxon>
        <taxon>Kitasatosporales</taxon>
        <taxon>Streptomycetaceae</taxon>
        <taxon>Streptomyces</taxon>
    </lineage>
</organism>